<reference evidence="2" key="2">
    <citation type="submission" date="2020-09" db="EMBL/GenBank/DDBJ databases">
        <authorList>
            <person name="Kikuchi T."/>
        </authorList>
    </citation>
    <scope>NUCLEOTIDE SEQUENCE</scope>
    <source>
        <strain evidence="2">Ka4C1</strain>
    </source>
</reference>
<evidence type="ECO:0000313" key="4">
    <source>
        <dbReference type="Proteomes" id="UP000659654"/>
    </source>
</evidence>
<dbReference type="EMBL" id="CAJFDI010000004">
    <property type="protein sequence ID" value="CAD5224892.1"/>
    <property type="molecule type" value="Genomic_DNA"/>
</dbReference>
<protein>
    <submittedName>
        <fullName evidence="2">(pine wood nematode) hypothetical protein</fullName>
    </submittedName>
</protein>
<dbReference type="EMBL" id="CAJFCV020000004">
    <property type="protein sequence ID" value="CAG9113850.1"/>
    <property type="molecule type" value="Genomic_DNA"/>
</dbReference>
<evidence type="ECO:0000313" key="2">
    <source>
        <dbReference type="EMBL" id="CAD5224892.1"/>
    </source>
</evidence>
<evidence type="ECO:0000313" key="5">
    <source>
        <dbReference type="WBParaSite" id="BXY_0427000.1"/>
    </source>
</evidence>
<name>A0A1I7RU62_BURXY</name>
<accession>A0A1I7RU62</accession>
<dbReference type="Proteomes" id="UP000582659">
    <property type="component" value="Unassembled WGS sequence"/>
</dbReference>
<organism evidence="3 5">
    <name type="scientific">Bursaphelenchus xylophilus</name>
    <name type="common">Pinewood nematode worm</name>
    <name type="synonym">Aphelenchoides xylophilus</name>
    <dbReference type="NCBI Taxonomy" id="6326"/>
    <lineage>
        <taxon>Eukaryota</taxon>
        <taxon>Metazoa</taxon>
        <taxon>Ecdysozoa</taxon>
        <taxon>Nematoda</taxon>
        <taxon>Chromadorea</taxon>
        <taxon>Rhabditida</taxon>
        <taxon>Tylenchina</taxon>
        <taxon>Tylenchomorpha</taxon>
        <taxon>Aphelenchoidea</taxon>
        <taxon>Aphelenchoididae</taxon>
        <taxon>Bursaphelenchus</taxon>
    </lineage>
</organism>
<reference evidence="5" key="1">
    <citation type="submission" date="2016-11" db="UniProtKB">
        <authorList>
            <consortium name="WormBaseParasite"/>
        </authorList>
    </citation>
    <scope>IDENTIFICATION</scope>
</reference>
<feature type="region of interest" description="Disordered" evidence="1">
    <location>
        <begin position="371"/>
        <end position="434"/>
    </location>
</feature>
<feature type="compositionally biased region" description="Gly residues" evidence="1">
    <location>
        <begin position="419"/>
        <end position="434"/>
    </location>
</feature>
<keyword evidence="4" id="KW-1185">Reference proteome</keyword>
<feature type="region of interest" description="Disordered" evidence="1">
    <location>
        <begin position="324"/>
        <end position="355"/>
    </location>
</feature>
<evidence type="ECO:0000313" key="3">
    <source>
        <dbReference type="Proteomes" id="UP000095284"/>
    </source>
</evidence>
<dbReference type="AlphaFoldDB" id="A0A1I7RU62"/>
<dbReference type="OrthoDB" id="10503103at2759"/>
<gene>
    <name evidence="2" type="ORF">BXYJ_LOCUS8271</name>
</gene>
<proteinExistence type="predicted"/>
<feature type="compositionally biased region" description="Basic and acidic residues" evidence="1">
    <location>
        <begin position="324"/>
        <end position="353"/>
    </location>
</feature>
<dbReference type="Proteomes" id="UP000659654">
    <property type="component" value="Unassembled WGS sequence"/>
</dbReference>
<dbReference type="SMR" id="A0A1I7RU62"/>
<dbReference type="WBParaSite" id="BXY_0427000.1">
    <property type="protein sequence ID" value="BXY_0427000.1"/>
    <property type="gene ID" value="BXY_0427000"/>
</dbReference>
<dbReference type="Proteomes" id="UP000095284">
    <property type="component" value="Unplaced"/>
</dbReference>
<evidence type="ECO:0000256" key="1">
    <source>
        <dbReference type="SAM" id="MobiDB-lite"/>
    </source>
</evidence>
<sequence length="434" mass="49354">MRIRVGYGRERRPVDAVDQLNFGAVKENIRQIFGFSPNVQFTLKLGNEPISLEDGQFLAEAGVVSGDLLMVEVLDGEDAPSVENKVEQGPSSQQGPSGRYVEHIEPEQTSETVREFDFNSVKEILMEKLKRLCQFTVKNESVGELSDPVRTLSVLFDSPVNPWTQAHLTVSFYGMGQPLAKVSLTLISEKGNMKEFGPRTVISNGFQKDLAEFCEEIRQFLLGPYNKFLNTFFVGPAAGLAWRLCQFLDPGTLISLSAVNRYMNDYSNRMSFDNKIWKEKLAEFSGKAPSELPTPSEHKTYKKSLIKALKEQRRRELERQQFERQFMDRPQHDPLVDPRFSDPLRVDPRDRYRPPNPWDAFDDRWRGGEVFPNHRPRRDPANPLIVPRPPDPNFQPDFQPDPDMPQGPRRWNPPRRGDPGSGGGFFGPGAGFIG</sequence>